<dbReference type="PANTHER" id="PTHR23117:SF13">
    <property type="entry name" value="GUANYLATE KINASE"/>
    <property type="match status" value="1"/>
</dbReference>
<dbReference type="EMBL" id="FQUM01000004">
    <property type="protein sequence ID" value="SHF20054.1"/>
    <property type="molecule type" value="Genomic_DNA"/>
</dbReference>
<dbReference type="InterPro" id="IPR008145">
    <property type="entry name" value="GK/Ca_channel_bsu"/>
</dbReference>
<keyword evidence="3 5" id="KW-0418">Kinase</keyword>
<reference evidence="5 6" key="1">
    <citation type="submission" date="2016-11" db="EMBL/GenBank/DDBJ databases">
        <authorList>
            <person name="Jaros S."/>
            <person name="Januszkiewicz K."/>
            <person name="Wedrychowicz H."/>
        </authorList>
    </citation>
    <scope>NUCLEOTIDE SEQUENCE [LARGE SCALE GENOMIC DNA]</scope>
    <source>
        <strain evidence="5 6">DSM 26910</strain>
    </source>
</reference>
<evidence type="ECO:0000256" key="3">
    <source>
        <dbReference type="ARBA" id="ARBA00022777"/>
    </source>
</evidence>
<comment type="similarity">
    <text evidence="1">Belongs to the guanylate kinase family.</text>
</comment>
<name>A0A1M4ZPW6_9BACT</name>
<dbReference type="RefSeq" id="WP_073000942.1">
    <property type="nucleotide sequence ID" value="NZ_FQUM01000004.1"/>
</dbReference>
<dbReference type="STRING" id="1484053.SAMN05444274_10420"/>
<dbReference type="OrthoDB" id="9808150at2"/>
<keyword evidence="6" id="KW-1185">Reference proteome</keyword>
<organism evidence="5 6">
    <name type="scientific">Mariniphaga anaerophila</name>
    <dbReference type="NCBI Taxonomy" id="1484053"/>
    <lineage>
        <taxon>Bacteria</taxon>
        <taxon>Pseudomonadati</taxon>
        <taxon>Bacteroidota</taxon>
        <taxon>Bacteroidia</taxon>
        <taxon>Marinilabiliales</taxon>
        <taxon>Prolixibacteraceae</taxon>
        <taxon>Mariniphaga</taxon>
    </lineage>
</organism>
<accession>A0A1M4ZPW6</accession>
<evidence type="ECO:0000256" key="2">
    <source>
        <dbReference type="ARBA" id="ARBA00022679"/>
    </source>
</evidence>
<dbReference type="GO" id="GO:0005829">
    <property type="term" value="C:cytosol"/>
    <property type="evidence" value="ECO:0007669"/>
    <property type="project" value="TreeGrafter"/>
</dbReference>
<evidence type="ECO:0000259" key="4">
    <source>
        <dbReference type="PROSITE" id="PS50052"/>
    </source>
</evidence>
<proteinExistence type="inferred from homology"/>
<dbReference type="SUPFAM" id="SSF52540">
    <property type="entry name" value="P-loop containing nucleoside triphosphate hydrolases"/>
    <property type="match status" value="1"/>
</dbReference>
<dbReference type="InterPro" id="IPR027417">
    <property type="entry name" value="P-loop_NTPase"/>
</dbReference>
<keyword evidence="2" id="KW-0808">Transferase</keyword>
<dbReference type="Gene3D" id="3.40.50.300">
    <property type="entry name" value="P-loop containing nucleotide triphosphate hydrolases"/>
    <property type="match status" value="1"/>
</dbReference>
<dbReference type="AlphaFoldDB" id="A0A1M4ZPW6"/>
<evidence type="ECO:0000256" key="1">
    <source>
        <dbReference type="ARBA" id="ARBA00005790"/>
    </source>
</evidence>
<dbReference type="PROSITE" id="PS50052">
    <property type="entry name" value="GUANYLATE_KINASE_2"/>
    <property type="match status" value="1"/>
</dbReference>
<sequence length="250" mass="28501">MNTQKHRLVVFSGPSCVGKSPLAKALAKFYPELHRGMRPLVLYNSRAARPGETNGKDYHFRPRTEIEQMRNLDHFIVMDVRGDLQALDLRELAENLKQSDVLFEGNPFVGKALLTHPLLEGTNRLSIFMSPLSGEELAFLKSVTPAVSLSDFTTDVMRRKLLRRTRKQKGELSIKDLENIEKRASSAFSELQDAHYFRHIIANHDGEDSDNWDAFYYPIGDARKALLSFAKLLKGENPESVENWEKSLLE</sequence>
<evidence type="ECO:0000313" key="5">
    <source>
        <dbReference type="EMBL" id="SHF20054.1"/>
    </source>
</evidence>
<feature type="domain" description="Guanylate kinase-like" evidence="4">
    <location>
        <begin position="6"/>
        <end position="224"/>
    </location>
</feature>
<dbReference type="Pfam" id="PF00625">
    <property type="entry name" value="Guanylate_kin"/>
    <property type="match status" value="1"/>
</dbReference>
<dbReference type="PANTHER" id="PTHR23117">
    <property type="entry name" value="GUANYLATE KINASE-RELATED"/>
    <property type="match status" value="1"/>
</dbReference>
<protein>
    <submittedName>
        <fullName evidence="5">Guanylate kinase</fullName>
    </submittedName>
</protein>
<dbReference type="GO" id="GO:0004385">
    <property type="term" value="F:GMP kinase activity"/>
    <property type="evidence" value="ECO:0007669"/>
    <property type="project" value="TreeGrafter"/>
</dbReference>
<gene>
    <name evidence="5" type="ORF">SAMN05444274_10420</name>
</gene>
<dbReference type="InterPro" id="IPR008144">
    <property type="entry name" value="Guanylate_kin-like_dom"/>
</dbReference>
<evidence type="ECO:0000313" key="6">
    <source>
        <dbReference type="Proteomes" id="UP000184164"/>
    </source>
</evidence>
<dbReference type="Proteomes" id="UP000184164">
    <property type="component" value="Unassembled WGS sequence"/>
</dbReference>